<proteinExistence type="predicted"/>
<feature type="transmembrane region" description="Helical" evidence="1">
    <location>
        <begin position="34"/>
        <end position="53"/>
    </location>
</feature>
<keyword evidence="3" id="KW-1185">Reference proteome</keyword>
<name>A0ABN4ARG3_EMTOG</name>
<sequence length="57" mass="6626">MNKDKLSYYSSYIAIICGIFLIIMKYYANDNSNLHLVMALLFISIGLIGLFQYRNKI</sequence>
<evidence type="ECO:0000313" key="2">
    <source>
        <dbReference type="EMBL" id="AFK05114.1"/>
    </source>
</evidence>
<organism evidence="2 3">
    <name type="scientific">Emticicia oligotrophica (strain DSM 17448 / CIP 109782 / MTCC 6937 / GPTSA100-15)</name>
    <dbReference type="NCBI Taxonomy" id="929562"/>
    <lineage>
        <taxon>Bacteria</taxon>
        <taxon>Pseudomonadati</taxon>
        <taxon>Bacteroidota</taxon>
        <taxon>Cytophagia</taxon>
        <taxon>Cytophagales</taxon>
        <taxon>Leadbetterellaceae</taxon>
        <taxon>Emticicia</taxon>
    </lineage>
</organism>
<evidence type="ECO:0000313" key="3">
    <source>
        <dbReference type="Proteomes" id="UP000002875"/>
    </source>
</evidence>
<keyword evidence="1" id="KW-0472">Membrane</keyword>
<feature type="transmembrane region" description="Helical" evidence="1">
    <location>
        <begin position="7"/>
        <end position="28"/>
    </location>
</feature>
<keyword evidence="1" id="KW-0812">Transmembrane</keyword>
<dbReference type="Proteomes" id="UP000002875">
    <property type="component" value="Chromosome"/>
</dbReference>
<accession>A0ABN4ARG3</accession>
<dbReference type="EMBL" id="CP002961">
    <property type="protein sequence ID" value="AFK05114.1"/>
    <property type="molecule type" value="Genomic_DNA"/>
</dbReference>
<protein>
    <submittedName>
        <fullName evidence="2">Uncharacterized protein</fullName>
    </submittedName>
</protein>
<keyword evidence="1" id="KW-1133">Transmembrane helix</keyword>
<gene>
    <name evidence="2" type="ordered locus">Emtol_3989</name>
</gene>
<evidence type="ECO:0000256" key="1">
    <source>
        <dbReference type="SAM" id="Phobius"/>
    </source>
</evidence>
<reference evidence="2 3" key="1">
    <citation type="submission" date="2011-07" db="EMBL/GenBank/DDBJ databases">
        <title>The complete genome of chromosome of Emticicia oligotrophica DSM 17448.</title>
        <authorList>
            <consortium name="US DOE Joint Genome Institute (JGI-PGF)"/>
            <person name="Lucas S."/>
            <person name="Han J."/>
            <person name="Lapidus A."/>
            <person name="Bruce D."/>
            <person name="Goodwin L."/>
            <person name="Pitluck S."/>
            <person name="Peters L."/>
            <person name="Kyrpides N."/>
            <person name="Mavromatis K."/>
            <person name="Ivanova N."/>
            <person name="Ovchinnikova G."/>
            <person name="Teshima H."/>
            <person name="Detter J.C."/>
            <person name="Tapia R."/>
            <person name="Han C."/>
            <person name="Land M."/>
            <person name="Hauser L."/>
            <person name="Markowitz V."/>
            <person name="Cheng J.-F."/>
            <person name="Hugenholtz P."/>
            <person name="Woyke T."/>
            <person name="Wu D."/>
            <person name="Tindall B."/>
            <person name="Pomrenke H."/>
            <person name="Brambilla E."/>
            <person name="Klenk H.-P."/>
            <person name="Eisen J.A."/>
        </authorList>
    </citation>
    <scope>NUCLEOTIDE SEQUENCE [LARGE SCALE GENOMIC DNA]</scope>
    <source>
        <strain evidence="2 3">DSM 17448</strain>
    </source>
</reference>